<feature type="compositionally biased region" description="Basic residues" evidence="1">
    <location>
        <begin position="1"/>
        <end position="16"/>
    </location>
</feature>
<dbReference type="AlphaFoldDB" id="A0A5D2SPR1"/>
<keyword evidence="3" id="KW-1185">Reference proteome</keyword>
<gene>
    <name evidence="2" type="ORF">E1A91_D11G075900v1</name>
</gene>
<organism evidence="2 3">
    <name type="scientific">Gossypium mustelinum</name>
    <name type="common">Cotton</name>
    <name type="synonym">Gossypium caicoense</name>
    <dbReference type="NCBI Taxonomy" id="34275"/>
    <lineage>
        <taxon>Eukaryota</taxon>
        <taxon>Viridiplantae</taxon>
        <taxon>Streptophyta</taxon>
        <taxon>Embryophyta</taxon>
        <taxon>Tracheophyta</taxon>
        <taxon>Spermatophyta</taxon>
        <taxon>Magnoliopsida</taxon>
        <taxon>eudicotyledons</taxon>
        <taxon>Gunneridae</taxon>
        <taxon>Pentapetalae</taxon>
        <taxon>rosids</taxon>
        <taxon>malvids</taxon>
        <taxon>Malvales</taxon>
        <taxon>Malvaceae</taxon>
        <taxon>Malvoideae</taxon>
        <taxon>Gossypium</taxon>
    </lineage>
</organism>
<sequence length="44" mass="5049">MSCKSHCPRKERRRRTRSDSREISVSRKSVSGPASRAIPTSEKF</sequence>
<protein>
    <submittedName>
        <fullName evidence="2">Uncharacterized protein</fullName>
    </submittedName>
</protein>
<proteinExistence type="predicted"/>
<feature type="region of interest" description="Disordered" evidence="1">
    <location>
        <begin position="1"/>
        <end position="44"/>
    </location>
</feature>
<evidence type="ECO:0000313" key="3">
    <source>
        <dbReference type="Proteomes" id="UP000323597"/>
    </source>
</evidence>
<dbReference type="Proteomes" id="UP000323597">
    <property type="component" value="Chromosome D11"/>
</dbReference>
<evidence type="ECO:0000313" key="2">
    <source>
        <dbReference type="EMBL" id="TYI54456.1"/>
    </source>
</evidence>
<reference evidence="2 3" key="1">
    <citation type="submission" date="2019-07" db="EMBL/GenBank/DDBJ databases">
        <title>WGS assembly of Gossypium mustelinum.</title>
        <authorList>
            <person name="Chen Z.J."/>
            <person name="Sreedasyam A."/>
            <person name="Ando A."/>
            <person name="Song Q."/>
            <person name="De L."/>
            <person name="Hulse-Kemp A."/>
            <person name="Ding M."/>
            <person name="Ye W."/>
            <person name="Kirkbride R."/>
            <person name="Jenkins J."/>
            <person name="Plott C."/>
            <person name="Lovell J."/>
            <person name="Lin Y.-M."/>
            <person name="Vaughn R."/>
            <person name="Liu B."/>
            <person name="Li W."/>
            <person name="Simpson S."/>
            <person name="Scheffler B."/>
            <person name="Saski C."/>
            <person name="Grover C."/>
            <person name="Hu G."/>
            <person name="Conover J."/>
            <person name="Carlson J."/>
            <person name="Shu S."/>
            <person name="Boston L."/>
            <person name="Williams M."/>
            <person name="Peterson D."/>
            <person name="Mcgee K."/>
            <person name="Jones D."/>
            <person name="Wendel J."/>
            <person name="Stelly D."/>
            <person name="Grimwood J."/>
            <person name="Schmutz J."/>
        </authorList>
    </citation>
    <scope>NUCLEOTIDE SEQUENCE [LARGE SCALE GENOMIC DNA]</scope>
    <source>
        <strain evidence="2">1408120.09</strain>
    </source>
</reference>
<evidence type="ECO:0000256" key="1">
    <source>
        <dbReference type="SAM" id="MobiDB-lite"/>
    </source>
</evidence>
<name>A0A5D2SPR1_GOSMU</name>
<dbReference type="EMBL" id="CM017659">
    <property type="protein sequence ID" value="TYI54456.1"/>
    <property type="molecule type" value="Genomic_DNA"/>
</dbReference>
<accession>A0A5D2SPR1</accession>